<evidence type="ECO:0000256" key="3">
    <source>
        <dbReference type="ARBA" id="ARBA00022679"/>
    </source>
</evidence>
<dbReference type="PANTHER" id="PTHR43179:SF12">
    <property type="entry name" value="GALACTOFURANOSYLTRANSFERASE GLFT2"/>
    <property type="match status" value="1"/>
</dbReference>
<keyword evidence="2" id="KW-0328">Glycosyltransferase</keyword>
<dbReference type="PANTHER" id="PTHR43179">
    <property type="entry name" value="RHAMNOSYLTRANSFERASE WBBL"/>
    <property type="match status" value="1"/>
</dbReference>
<reference evidence="5 6" key="1">
    <citation type="journal article" date="2015" name="Nature">
        <title>rRNA introns, odd ribosomes, and small enigmatic genomes across a large radiation of phyla.</title>
        <authorList>
            <person name="Brown C.T."/>
            <person name="Hug L.A."/>
            <person name="Thomas B.C."/>
            <person name="Sharon I."/>
            <person name="Castelle C.J."/>
            <person name="Singh A."/>
            <person name="Wilkins M.J."/>
            <person name="Williams K.H."/>
            <person name="Banfield J.F."/>
        </authorList>
    </citation>
    <scope>NUCLEOTIDE SEQUENCE [LARGE SCALE GENOMIC DNA]</scope>
</reference>
<feature type="domain" description="Glycosyltransferase 2-like" evidence="4">
    <location>
        <begin position="9"/>
        <end position="204"/>
    </location>
</feature>
<proteinExistence type="inferred from homology"/>
<dbReference type="Proteomes" id="UP000034932">
    <property type="component" value="Unassembled WGS sequence"/>
</dbReference>
<evidence type="ECO:0000313" key="5">
    <source>
        <dbReference type="EMBL" id="KKQ94053.1"/>
    </source>
</evidence>
<sequence>MYLLVCIGIIRTWNRADDTLDCLKSVEKLQITNYKLQIIIVDNASTDDSIKKIKKGIKSTTSTKGIISKIIGNRTNLGFAAGNNVGVKYALDQGADYIMVLNNDTVVDKNLLIEFLKALKKYPKAGILSPKIYFASGFEFHKDRYKKSELGKVIWYSGGKIDWNNVYGFGRGVDEVDNGQYDEVTETDFATGTCMFLSRNALEKVGLFDEKYFMYFEDTDLSMRLKRVGFRVFYVPRAVLWHKVAQSSGIGSDLNDYFITRNRLLFGMRYAKLRTRFALYRESLRFLLSGRVWQRKGVLDFYLGRLGKGSWH</sequence>
<dbReference type="Pfam" id="PF00535">
    <property type="entry name" value="Glycos_transf_2"/>
    <property type="match status" value="1"/>
</dbReference>
<dbReference type="STRING" id="1618573.UT19_C0004G0014"/>
<organism evidence="5 6">
    <name type="scientific">Candidatus Woesebacteria bacterium GW2011_GWB1_39_10b</name>
    <dbReference type="NCBI Taxonomy" id="1618573"/>
    <lineage>
        <taxon>Bacteria</taxon>
        <taxon>Candidatus Woeseibacteriota</taxon>
    </lineage>
</organism>
<dbReference type="InterPro" id="IPR029044">
    <property type="entry name" value="Nucleotide-diphossugar_trans"/>
</dbReference>
<dbReference type="Gene3D" id="3.90.550.10">
    <property type="entry name" value="Spore Coat Polysaccharide Biosynthesis Protein SpsA, Chain A"/>
    <property type="match status" value="1"/>
</dbReference>
<dbReference type="AlphaFoldDB" id="A0A0G0LQ66"/>
<name>A0A0G0LQ66_9BACT</name>
<evidence type="ECO:0000313" key="6">
    <source>
        <dbReference type="Proteomes" id="UP000034932"/>
    </source>
</evidence>
<comment type="caution">
    <text evidence="5">The sequence shown here is derived from an EMBL/GenBank/DDBJ whole genome shotgun (WGS) entry which is preliminary data.</text>
</comment>
<evidence type="ECO:0000259" key="4">
    <source>
        <dbReference type="Pfam" id="PF00535"/>
    </source>
</evidence>
<dbReference type="SUPFAM" id="SSF53448">
    <property type="entry name" value="Nucleotide-diphospho-sugar transferases"/>
    <property type="match status" value="1"/>
</dbReference>
<evidence type="ECO:0000256" key="2">
    <source>
        <dbReference type="ARBA" id="ARBA00022676"/>
    </source>
</evidence>
<dbReference type="InterPro" id="IPR001173">
    <property type="entry name" value="Glyco_trans_2-like"/>
</dbReference>
<comment type="similarity">
    <text evidence="1">Belongs to the glycosyltransferase 2 family.</text>
</comment>
<dbReference type="EMBL" id="LBVW01000004">
    <property type="protein sequence ID" value="KKQ94053.1"/>
    <property type="molecule type" value="Genomic_DNA"/>
</dbReference>
<protein>
    <recommendedName>
        <fullName evidence="4">Glycosyltransferase 2-like domain-containing protein</fullName>
    </recommendedName>
</protein>
<evidence type="ECO:0000256" key="1">
    <source>
        <dbReference type="ARBA" id="ARBA00006739"/>
    </source>
</evidence>
<gene>
    <name evidence="5" type="ORF">UT19_C0004G0014</name>
</gene>
<accession>A0A0G0LQ66</accession>
<keyword evidence="3" id="KW-0808">Transferase</keyword>
<dbReference type="GO" id="GO:0016757">
    <property type="term" value="F:glycosyltransferase activity"/>
    <property type="evidence" value="ECO:0007669"/>
    <property type="project" value="UniProtKB-KW"/>
</dbReference>
<dbReference type="CDD" id="cd04186">
    <property type="entry name" value="GT_2_like_c"/>
    <property type="match status" value="1"/>
</dbReference>